<organism evidence="1">
    <name type="scientific">Rhizophora mucronata</name>
    <name type="common">Asiatic mangrove</name>
    <dbReference type="NCBI Taxonomy" id="61149"/>
    <lineage>
        <taxon>Eukaryota</taxon>
        <taxon>Viridiplantae</taxon>
        <taxon>Streptophyta</taxon>
        <taxon>Embryophyta</taxon>
        <taxon>Tracheophyta</taxon>
        <taxon>Spermatophyta</taxon>
        <taxon>Magnoliopsida</taxon>
        <taxon>eudicotyledons</taxon>
        <taxon>Gunneridae</taxon>
        <taxon>Pentapetalae</taxon>
        <taxon>rosids</taxon>
        <taxon>fabids</taxon>
        <taxon>Malpighiales</taxon>
        <taxon>Rhizophoraceae</taxon>
        <taxon>Rhizophora</taxon>
    </lineage>
</organism>
<proteinExistence type="predicted"/>
<name>A0A2P2IQU4_RHIMU</name>
<evidence type="ECO:0000313" key="1">
    <source>
        <dbReference type="EMBL" id="MBW83589.1"/>
    </source>
</evidence>
<protein>
    <submittedName>
        <fullName evidence="1">Uncharacterized protein</fullName>
    </submittedName>
</protein>
<accession>A0A2P2IQU4</accession>
<sequence length="32" mass="3896">MDTCFATSHCTWPLLKERRTDRHNCSYNMHIK</sequence>
<dbReference type="AlphaFoldDB" id="A0A2P2IQU4"/>
<dbReference type="EMBL" id="GGEC01003106">
    <property type="protein sequence ID" value="MBW83589.1"/>
    <property type="molecule type" value="Transcribed_RNA"/>
</dbReference>
<reference evidence="1" key="1">
    <citation type="submission" date="2018-02" db="EMBL/GenBank/DDBJ databases">
        <title>Rhizophora mucronata_Transcriptome.</title>
        <authorList>
            <person name="Meera S.P."/>
            <person name="Sreeshan A."/>
            <person name="Augustine A."/>
        </authorList>
    </citation>
    <scope>NUCLEOTIDE SEQUENCE</scope>
    <source>
        <tissue evidence="1">Leaf</tissue>
    </source>
</reference>